<dbReference type="PANTHER" id="PTHR43685">
    <property type="entry name" value="GLYCOSYLTRANSFERASE"/>
    <property type="match status" value="1"/>
</dbReference>
<dbReference type="SUPFAM" id="SSF53448">
    <property type="entry name" value="Nucleotide-diphospho-sugar transferases"/>
    <property type="match status" value="1"/>
</dbReference>
<name>A0A6M3XR95_9ZZZZ</name>
<keyword evidence="2" id="KW-0808">Transferase</keyword>
<dbReference type="AlphaFoldDB" id="A0A6M3XR95"/>
<dbReference type="CDD" id="cd00761">
    <property type="entry name" value="Glyco_tranf_GTA_type"/>
    <property type="match status" value="1"/>
</dbReference>
<evidence type="ECO:0000259" key="1">
    <source>
        <dbReference type="Pfam" id="PF00535"/>
    </source>
</evidence>
<dbReference type="GO" id="GO:0016740">
    <property type="term" value="F:transferase activity"/>
    <property type="evidence" value="ECO:0007669"/>
    <property type="project" value="UniProtKB-KW"/>
</dbReference>
<feature type="domain" description="Glycosyltransferase 2-like" evidence="1">
    <location>
        <begin position="6"/>
        <end position="130"/>
    </location>
</feature>
<evidence type="ECO:0000313" key="2">
    <source>
        <dbReference type="EMBL" id="QJH99887.1"/>
    </source>
</evidence>
<proteinExistence type="predicted"/>
<dbReference type="InterPro" id="IPR001173">
    <property type="entry name" value="Glyco_trans_2-like"/>
</dbReference>
<gene>
    <name evidence="2" type="ORF">TM448B01728_0008</name>
</gene>
<protein>
    <submittedName>
        <fullName evidence="2">Putative glycosyltransferase</fullName>
    </submittedName>
</protein>
<dbReference type="InterPro" id="IPR050834">
    <property type="entry name" value="Glycosyltransf_2"/>
</dbReference>
<dbReference type="Gene3D" id="3.90.550.10">
    <property type="entry name" value="Spore Coat Polysaccharide Biosynthesis Protein SpsA, Chain A"/>
    <property type="match status" value="1"/>
</dbReference>
<dbReference type="PANTHER" id="PTHR43685:SF2">
    <property type="entry name" value="GLYCOSYLTRANSFERASE 2-LIKE DOMAIN-CONTAINING PROTEIN"/>
    <property type="match status" value="1"/>
</dbReference>
<dbReference type="EMBL" id="MT144815">
    <property type="protein sequence ID" value="QJH99887.1"/>
    <property type="molecule type" value="Genomic_DNA"/>
</dbReference>
<dbReference type="Pfam" id="PF00535">
    <property type="entry name" value="Glycos_transf_2"/>
    <property type="match status" value="1"/>
</dbReference>
<accession>A0A6M3XR95</accession>
<reference evidence="2" key="1">
    <citation type="submission" date="2020-03" db="EMBL/GenBank/DDBJ databases">
        <title>The deep terrestrial virosphere.</title>
        <authorList>
            <person name="Holmfeldt K."/>
            <person name="Nilsson E."/>
            <person name="Simone D."/>
            <person name="Lopez-Fernandez M."/>
            <person name="Wu X."/>
            <person name="de Brujin I."/>
            <person name="Lundin D."/>
            <person name="Andersson A."/>
            <person name="Bertilsson S."/>
            <person name="Dopson M."/>
        </authorList>
    </citation>
    <scope>NUCLEOTIDE SEQUENCE</scope>
    <source>
        <strain evidence="2">TM448B01728</strain>
    </source>
</reference>
<organism evidence="2">
    <name type="scientific">viral metagenome</name>
    <dbReference type="NCBI Taxonomy" id="1070528"/>
    <lineage>
        <taxon>unclassified sequences</taxon>
        <taxon>metagenomes</taxon>
        <taxon>organismal metagenomes</taxon>
    </lineage>
</organism>
<sequence>MAKIGIILSSWNRPNLITKTIESILEQSFTDWKLYIIENSHENIRKQVMNALSQYSDSRIKIIKIHDQYLQIGESYNLGLSLLEEEEYIMFASDDVILEPNKLKLLYNFLESNPDKSIVVGVLQVIEDGKSILNLGDFNCIPSGNCIINLAQPLIKRKVIDDIKGFNILSAWGAHPPDAELFGRISEKGYKIYSIRIPTDFTLKRHYGNYQLWLKSKRGELFE</sequence>
<dbReference type="InterPro" id="IPR029044">
    <property type="entry name" value="Nucleotide-diphossugar_trans"/>
</dbReference>